<organism evidence="2 3">
    <name type="scientific">Lophiotrema nucula</name>
    <dbReference type="NCBI Taxonomy" id="690887"/>
    <lineage>
        <taxon>Eukaryota</taxon>
        <taxon>Fungi</taxon>
        <taxon>Dikarya</taxon>
        <taxon>Ascomycota</taxon>
        <taxon>Pezizomycotina</taxon>
        <taxon>Dothideomycetes</taxon>
        <taxon>Pleosporomycetidae</taxon>
        <taxon>Pleosporales</taxon>
        <taxon>Lophiotremataceae</taxon>
        <taxon>Lophiotrema</taxon>
    </lineage>
</organism>
<reference evidence="2" key="1">
    <citation type="journal article" date="2020" name="Stud. Mycol.">
        <title>101 Dothideomycetes genomes: a test case for predicting lifestyles and emergence of pathogens.</title>
        <authorList>
            <person name="Haridas S."/>
            <person name="Albert R."/>
            <person name="Binder M."/>
            <person name="Bloem J."/>
            <person name="Labutti K."/>
            <person name="Salamov A."/>
            <person name="Andreopoulos B."/>
            <person name="Baker S."/>
            <person name="Barry K."/>
            <person name="Bills G."/>
            <person name="Bluhm B."/>
            <person name="Cannon C."/>
            <person name="Castanera R."/>
            <person name="Culley D."/>
            <person name="Daum C."/>
            <person name="Ezra D."/>
            <person name="Gonzalez J."/>
            <person name="Henrissat B."/>
            <person name="Kuo A."/>
            <person name="Liang C."/>
            <person name="Lipzen A."/>
            <person name="Lutzoni F."/>
            <person name="Magnuson J."/>
            <person name="Mondo S."/>
            <person name="Nolan M."/>
            <person name="Ohm R."/>
            <person name="Pangilinan J."/>
            <person name="Park H.-J."/>
            <person name="Ramirez L."/>
            <person name="Alfaro M."/>
            <person name="Sun H."/>
            <person name="Tritt A."/>
            <person name="Yoshinaga Y."/>
            <person name="Zwiers L.-H."/>
            <person name="Turgeon B."/>
            <person name="Goodwin S."/>
            <person name="Spatafora J."/>
            <person name="Crous P."/>
            <person name="Grigoriev I."/>
        </authorList>
    </citation>
    <scope>NUCLEOTIDE SEQUENCE</scope>
    <source>
        <strain evidence="2">CBS 627.86</strain>
    </source>
</reference>
<dbReference type="Gene3D" id="1.20.5.110">
    <property type="match status" value="1"/>
</dbReference>
<evidence type="ECO:0000313" key="2">
    <source>
        <dbReference type="EMBL" id="KAF2108100.1"/>
    </source>
</evidence>
<dbReference type="Proteomes" id="UP000799770">
    <property type="component" value="Unassembled WGS sequence"/>
</dbReference>
<keyword evidence="1" id="KW-0175">Coiled coil</keyword>
<dbReference type="AlphaFoldDB" id="A0A6A5YM90"/>
<dbReference type="SUPFAM" id="SSF57997">
    <property type="entry name" value="Tropomyosin"/>
    <property type="match status" value="1"/>
</dbReference>
<gene>
    <name evidence="2" type="ORF">BDV96DRAFT_556948</name>
</gene>
<protein>
    <recommendedName>
        <fullName evidence="4">t-SNARE coiled-coil homology domain-containing protein</fullName>
    </recommendedName>
</protein>
<dbReference type="EMBL" id="ML977350">
    <property type="protein sequence ID" value="KAF2108100.1"/>
    <property type="molecule type" value="Genomic_DNA"/>
</dbReference>
<dbReference type="OrthoDB" id="4159080at2759"/>
<dbReference type="Gene3D" id="1.20.5.2280">
    <property type="match status" value="1"/>
</dbReference>
<sequence>MAQPDFTALNHALNRAGTELSKLGNIPAVYGGNQILQELQNINTSLTNIQTRLGNVEQRLDNMDQRFDNMDQRFDNMDQRFDNMDQRFNNIEAHLGGIDGRLDGIVGRMGGVENRMAHVEADCARMGTRMDAMSYNLWAVQQNSRAGSIHAHLIALHNPSTNVVIPNFPATANIARNMLANQIDALLQALGVPPFGGPADRMVLFLSRIGYAGP</sequence>
<proteinExistence type="predicted"/>
<evidence type="ECO:0000313" key="3">
    <source>
        <dbReference type="Proteomes" id="UP000799770"/>
    </source>
</evidence>
<evidence type="ECO:0000256" key="1">
    <source>
        <dbReference type="SAM" id="Coils"/>
    </source>
</evidence>
<name>A0A6A5YM90_9PLEO</name>
<keyword evidence="3" id="KW-1185">Reference proteome</keyword>
<accession>A0A6A5YM90</accession>
<evidence type="ECO:0008006" key="4">
    <source>
        <dbReference type="Google" id="ProtNLM"/>
    </source>
</evidence>
<feature type="coiled-coil region" evidence="1">
    <location>
        <begin position="46"/>
        <end position="80"/>
    </location>
</feature>